<sequence>MLISWPGGWYRLIAVVFSIATWYVSGQTIFDFARHVTHKAEGFLDELKLGLKTLRYGLNTVEGVLKESKDAECAFKCPNGLLAKPRSGYKPIPNGCGSYGLKFDESGLPHKDMNSCCNRHDICYGTCLATKDDCDSKFLGCLDSVCDKKTGKNHKDKLMSCKAAARALYAGSQYLGCKAFKDAQRQACFCNRKDEL</sequence>
<dbReference type="PANTHER" id="PTHR12824:SF8">
    <property type="entry name" value="GXIVSPLA2, ISOFORM A"/>
    <property type="match status" value="1"/>
</dbReference>
<dbReference type="Gene3D" id="1.20.90.10">
    <property type="entry name" value="Phospholipase A2 domain"/>
    <property type="match status" value="1"/>
</dbReference>
<dbReference type="AlphaFoldDB" id="A0A0K8RH93"/>
<dbReference type="PROSITE" id="PS00118">
    <property type="entry name" value="PA2_HIS"/>
    <property type="match status" value="1"/>
</dbReference>
<proteinExistence type="evidence at transcript level"/>
<protein>
    <submittedName>
        <fullName evidence="3">Putative phospholipase</fullName>
    </submittedName>
</protein>
<accession>A0A0K8RH93</accession>
<dbReference type="GO" id="GO:0050482">
    <property type="term" value="P:arachidonate secretion"/>
    <property type="evidence" value="ECO:0007669"/>
    <property type="project" value="InterPro"/>
</dbReference>
<dbReference type="SUPFAM" id="SSF48619">
    <property type="entry name" value="Phospholipase A2, PLA2"/>
    <property type="match status" value="1"/>
</dbReference>
<evidence type="ECO:0000313" key="3">
    <source>
        <dbReference type="EMBL" id="JAA70213.1"/>
    </source>
</evidence>
<organism evidence="3">
    <name type="scientific">Ixodes ricinus</name>
    <name type="common">Common tick</name>
    <name type="synonym">Acarus ricinus</name>
    <dbReference type="NCBI Taxonomy" id="34613"/>
    <lineage>
        <taxon>Eukaryota</taxon>
        <taxon>Metazoa</taxon>
        <taxon>Ecdysozoa</taxon>
        <taxon>Arthropoda</taxon>
        <taxon>Chelicerata</taxon>
        <taxon>Arachnida</taxon>
        <taxon>Acari</taxon>
        <taxon>Parasitiformes</taxon>
        <taxon>Ixodida</taxon>
        <taxon>Ixodoidea</taxon>
        <taxon>Ixodidae</taxon>
        <taxon>Ixodinae</taxon>
        <taxon>Ixodes</taxon>
    </lineage>
</organism>
<dbReference type="GO" id="GO:0004623">
    <property type="term" value="F:phospholipase A2 activity"/>
    <property type="evidence" value="ECO:0007669"/>
    <property type="project" value="InterPro"/>
</dbReference>
<dbReference type="InterPro" id="IPR010711">
    <property type="entry name" value="PLA2G12"/>
</dbReference>
<dbReference type="InterPro" id="IPR033113">
    <property type="entry name" value="PLA2_histidine"/>
</dbReference>
<reference evidence="3" key="1">
    <citation type="submission" date="2012-12" db="EMBL/GenBank/DDBJ databases">
        <title>Identification and characterization of a phenylalanine ammonia-lyase gene family in Isatis indigotica Fort.</title>
        <authorList>
            <person name="Liu Q."/>
            <person name="Chen J."/>
            <person name="Zhou X."/>
            <person name="Di P."/>
            <person name="Xiao Y."/>
            <person name="Xuan H."/>
            <person name="Zhang L."/>
            <person name="Chen W."/>
        </authorList>
    </citation>
    <scope>NUCLEOTIDE SEQUENCE</scope>
    <source>
        <tissue evidence="3">Salivary gland</tissue>
    </source>
</reference>
<dbReference type="EMBL" id="GADI01003595">
    <property type="protein sequence ID" value="JAA70213.1"/>
    <property type="molecule type" value="mRNA"/>
</dbReference>
<dbReference type="GO" id="GO:0006644">
    <property type="term" value="P:phospholipid metabolic process"/>
    <property type="evidence" value="ECO:0007669"/>
    <property type="project" value="InterPro"/>
</dbReference>
<dbReference type="PANTHER" id="PTHR12824">
    <property type="entry name" value="GROUP XII SECRETORY PHOSPHOLIPASE A2 FAMILY MEMBER"/>
    <property type="match status" value="1"/>
</dbReference>
<keyword evidence="2" id="KW-0964">Secreted</keyword>
<dbReference type="Pfam" id="PF06951">
    <property type="entry name" value="PLA2G12"/>
    <property type="match status" value="1"/>
</dbReference>
<dbReference type="GO" id="GO:0005576">
    <property type="term" value="C:extracellular region"/>
    <property type="evidence" value="ECO:0007669"/>
    <property type="project" value="UniProtKB-SubCell"/>
</dbReference>
<dbReference type="GO" id="GO:0005509">
    <property type="term" value="F:calcium ion binding"/>
    <property type="evidence" value="ECO:0007669"/>
    <property type="project" value="InterPro"/>
</dbReference>
<name>A0A0K8RH93_IXORI</name>
<evidence type="ECO:0000256" key="2">
    <source>
        <dbReference type="ARBA" id="ARBA00022525"/>
    </source>
</evidence>
<dbReference type="GO" id="GO:0016042">
    <property type="term" value="P:lipid catabolic process"/>
    <property type="evidence" value="ECO:0007669"/>
    <property type="project" value="InterPro"/>
</dbReference>
<comment type="subcellular location">
    <subcellularLocation>
        <location evidence="1">Secreted</location>
    </subcellularLocation>
</comment>
<evidence type="ECO:0000256" key="1">
    <source>
        <dbReference type="ARBA" id="ARBA00004613"/>
    </source>
</evidence>
<dbReference type="InterPro" id="IPR036444">
    <property type="entry name" value="PLipase_A2_dom_sf"/>
</dbReference>